<protein>
    <submittedName>
        <fullName evidence="2">STAS domain-containing protein</fullName>
    </submittedName>
</protein>
<dbReference type="SUPFAM" id="SSF52091">
    <property type="entry name" value="SpoIIaa-like"/>
    <property type="match status" value="1"/>
</dbReference>
<dbReference type="EMBL" id="VWPK01000004">
    <property type="protein sequence ID" value="KAA5613919.1"/>
    <property type="molecule type" value="Genomic_DNA"/>
</dbReference>
<feature type="domain" description="STAS" evidence="1">
    <location>
        <begin position="2"/>
        <end position="113"/>
    </location>
</feature>
<reference evidence="2 3" key="1">
    <citation type="submission" date="2019-09" db="EMBL/GenBank/DDBJ databases">
        <title>Genome sequence of Rhodovastum atsumiense, a diverse member of the Acetobacteraceae family of non-sulfur purple photosynthetic bacteria.</title>
        <authorList>
            <person name="Meyer T."/>
            <person name="Kyndt J."/>
        </authorList>
    </citation>
    <scope>NUCLEOTIDE SEQUENCE [LARGE SCALE GENOMIC DNA]</scope>
    <source>
        <strain evidence="2 3">DSM 21279</strain>
    </source>
</reference>
<sequence length="121" mass="12682">MAPPSIVSIERFLLVTFHQELDDADTEALQVEVGTRVVAHAARGVVLDLSGLSVIDSYTGRVIAGLVQATGLLGAPAIVVNMRPEVAITLVELGMALPGVPTARNVDLALALLRERSGRTS</sequence>
<dbReference type="PROSITE" id="PS50801">
    <property type="entry name" value="STAS"/>
    <property type="match status" value="1"/>
</dbReference>
<dbReference type="Gene3D" id="3.30.750.24">
    <property type="entry name" value="STAS domain"/>
    <property type="match status" value="1"/>
</dbReference>
<comment type="caution">
    <text evidence="2">The sequence shown here is derived from an EMBL/GenBank/DDBJ whole genome shotgun (WGS) entry which is preliminary data.</text>
</comment>
<accession>A0A5M6J137</accession>
<evidence type="ECO:0000313" key="3">
    <source>
        <dbReference type="Proteomes" id="UP000325255"/>
    </source>
</evidence>
<dbReference type="InterPro" id="IPR036513">
    <property type="entry name" value="STAS_dom_sf"/>
</dbReference>
<evidence type="ECO:0000313" key="2">
    <source>
        <dbReference type="EMBL" id="KAA5613919.1"/>
    </source>
</evidence>
<dbReference type="PANTHER" id="PTHR33745:SF1">
    <property type="entry name" value="RSBT ANTAGONIST PROTEIN RSBS"/>
    <property type="match status" value="1"/>
</dbReference>
<dbReference type="InterPro" id="IPR002645">
    <property type="entry name" value="STAS_dom"/>
</dbReference>
<dbReference type="Proteomes" id="UP000325255">
    <property type="component" value="Unassembled WGS sequence"/>
</dbReference>
<evidence type="ECO:0000259" key="1">
    <source>
        <dbReference type="PROSITE" id="PS50801"/>
    </source>
</evidence>
<dbReference type="OrthoDB" id="9797171at2"/>
<dbReference type="PANTHER" id="PTHR33745">
    <property type="entry name" value="RSBT ANTAGONIST PROTEIN RSBS-RELATED"/>
    <property type="match status" value="1"/>
</dbReference>
<name>A0A5M6J137_9PROT</name>
<dbReference type="InterPro" id="IPR051932">
    <property type="entry name" value="Bact_StressResp_Reg"/>
</dbReference>
<proteinExistence type="predicted"/>
<dbReference type="Pfam" id="PF01740">
    <property type="entry name" value="STAS"/>
    <property type="match status" value="1"/>
</dbReference>
<keyword evidence="3" id="KW-1185">Reference proteome</keyword>
<gene>
    <name evidence="2" type="ORF">F1189_03855</name>
</gene>
<organism evidence="2 3">
    <name type="scientific">Rhodovastum atsumiense</name>
    <dbReference type="NCBI Taxonomy" id="504468"/>
    <lineage>
        <taxon>Bacteria</taxon>
        <taxon>Pseudomonadati</taxon>
        <taxon>Pseudomonadota</taxon>
        <taxon>Alphaproteobacteria</taxon>
        <taxon>Acetobacterales</taxon>
        <taxon>Acetobacteraceae</taxon>
        <taxon>Rhodovastum</taxon>
    </lineage>
</organism>
<dbReference type="RefSeq" id="WP_150039304.1">
    <property type="nucleotide sequence ID" value="NZ_OW485601.1"/>
</dbReference>
<dbReference type="AlphaFoldDB" id="A0A5M6J137"/>
<dbReference type="CDD" id="cd07041">
    <property type="entry name" value="STAS_RsbR_RsbS_like"/>
    <property type="match status" value="1"/>
</dbReference>